<gene>
    <name evidence="2" type="ORF">R3P38DRAFT_3519271</name>
</gene>
<dbReference type="AlphaFoldDB" id="A0AAW0BRV1"/>
<dbReference type="Proteomes" id="UP001362999">
    <property type="component" value="Unassembled WGS sequence"/>
</dbReference>
<proteinExistence type="predicted"/>
<reference evidence="2 3" key="1">
    <citation type="journal article" date="2024" name="J Genomics">
        <title>Draft genome sequencing and assembly of Favolaschia claudopus CIRM-BRFM 2984 isolated from oak limbs.</title>
        <authorList>
            <person name="Navarro D."/>
            <person name="Drula E."/>
            <person name="Chaduli D."/>
            <person name="Cazenave R."/>
            <person name="Ahrendt S."/>
            <person name="Wang J."/>
            <person name="Lipzen A."/>
            <person name="Daum C."/>
            <person name="Barry K."/>
            <person name="Grigoriev I.V."/>
            <person name="Favel A."/>
            <person name="Rosso M.N."/>
            <person name="Martin F."/>
        </authorList>
    </citation>
    <scope>NUCLEOTIDE SEQUENCE [LARGE SCALE GENOMIC DNA]</scope>
    <source>
        <strain evidence="2 3">CIRM-BRFM 2984</strain>
    </source>
</reference>
<feature type="region of interest" description="Disordered" evidence="1">
    <location>
        <begin position="45"/>
        <end position="69"/>
    </location>
</feature>
<accession>A0AAW0BRV1</accession>
<dbReference type="EMBL" id="JAWWNJ010000028">
    <property type="protein sequence ID" value="KAK7028783.1"/>
    <property type="molecule type" value="Genomic_DNA"/>
</dbReference>
<feature type="region of interest" description="Disordered" evidence="1">
    <location>
        <begin position="241"/>
        <end position="273"/>
    </location>
</feature>
<sequence>MGKKERRWERKESSSGPEAQIRCVLMNASKLSNCFLWRRRRRHGREDVGRGGGPSGEEEASEEDRGVDGMGWAANGAVYDTKRCPRRLPYPSLTPSDLCISHVYSVYSGPIPSHILATALTSTLNQKEKTANGLPLIARTQVSPLPSPPLPVALGPETPHRLPPRRTRLAAVALWVAPRTCKTVSLTMMQRRFTQLARRRRADPPSMRPSSLSSGLGAGYTHVDVVIVPPGFTISHLDGAHGEGESGFEGRSVADPGIGGERQDEDEEGEGVPYSLARPCLDTTRLHRPSPTSAFVAYFALPSSRCQPEQLDGRNEGVGVGAVADGDDDVYTDARGRGRGGCECAWARGGVGREAADTAAGL</sequence>
<keyword evidence="3" id="KW-1185">Reference proteome</keyword>
<name>A0AAW0BRV1_9AGAR</name>
<comment type="caution">
    <text evidence="2">The sequence shown here is derived from an EMBL/GenBank/DDBJ whole genome shotgun (WGS) entry which is preliminary data.</text>
</comment>
<protein>
    <submittedName>
        <fullName evidence="2">Uncharacterized protein</fullName>
    </submittedName>
</protein>
<evidence type="ECO:0000313" key="3">
    <source>
        <dbReference type="Proteomes" id="UP001362999"/>
    </source>
</evidence>
<evidence type="ECO:0000313" key="2">
    <source>
        <dbReference type="EMBL" id="KAK7028783.1"/>
    </source>
</evidence>
<organism evidence="2 3">
    <name type="scientific">Favolaschia claudopus</name>
    <dbReference type="NCBI Taxonomy" id="2862362"/>
    <lineage>
        <taxon>Eukaryota</taxon>
        <taxon>Fungi</taxon>
        <taxon>Dikarya</taxon>
        <taxon>Basidiomycota</taxon>
        <taxon>Agaricomycotina</taxon>
        <taxon>Agaricomycetes</taxon>
        <taxon>Agaricomycetidae</taxon>
        <taxon>Agaricales</taxon>
        <taxon>Marasmiineae</taxon>
        <taxon>Mycenaceae</taxon>
        <taxon>Favolaschia</taxon>
    </lineage>
</organism>
<evidence type="ECO:0000256" key="1">
    <source>
        <dbReference type="SAM" id="MobiDB-lite"/>
    </source>
</evidence>